<dbReference type="Proteomes" id="UP000799429">
    <property type="component" value="Unassembled WGS sequence"/>
</dbReference>
<evidence type="ECO:0000313" key="2">
    <source>
        <dbReference type="EMBL" id="KAF2835132.1"/>
    </source>
</evidence>
<evidence type="ECO:0000313" key="3">
    <source>
        <dbReference type="Proteomes" id="UP000799429"/>
    </source>
</evidence>
<name>A0A9P4S4K9_9PEZI</name>
<gene>
    <name evidence="2" type="ORF">M501DRAFT_982666</name>
</gene>
<accession>A0A9P4S4K9</accession>
<keyword evidence="3" id="KW-1185">Reference proteome</keyword>
<comment type="caution">
    <text evidence="2">The sequence shown here is derived from an EMBL/GenBank/DDBJ whole genome shotgun (WGS) entry which is preliminary data.</text>
</comment>
<feature type="region of interest" description="Disordered" evidence="1">
    <location>
        <begin position="32"/>
        <end position="76"/>
    </location>
</feature>
<proteinExistence type="predicted"/>
<reference evidence="2" key="1">
    <citation type="journal article" date="2020" name="Stud. Mycol.">
        <title>101 Dothideomycetes genomes: a test case for predicting lifestyles and emergence of pathogens.</title>
        <authorList>
            <person name="Haridas S."/>
            <person name="Albert R."/>
            <person name="Binder M."/>
            <person name="Bloem J."/>
            <person name="Labutti K."/>
            <person name="Salamov A."/>
            <person name="Andreopoulos B."/>
            <person name="Baker S."/>
            <person name="Barry K."/>
            <person name="Bills G."/>
            <person name="Bluhm B."/>
            <person name="Cannon C."/>
            <person name="Castanera R."/>
            <person name="Culley D."/>
            <person name="Daum C."/>
            <person name="Ezra D."/>
            <person name="Gonzalez J."/>
            <person name="Henrissat B."/>
            <person name="Kuo A."/>
            <person name="Liang C."/>
            <person name="Lipzen A."/>
            <person name="Lutzoni F."/>
            <person name="Magnuson J."/>
            <person name="Mondo S."/>
            <person name="Nolan M."/>
            <person name="Ohm R."/>
            <person name="Pangilinan J."/>
            <person name="Park H.-J."/>
            <person name="Ramirez L."/>
            <person name="Alfaro M."/>
            <person name="Sun H."/>
            <person name="Tritt A."/>
            <person name="Yoshinaga Y."/>
            <person name="Zwiers L.-H."/>
            <person name="Turgeon B."/>
            <person name="Goodwin S."/>
            <person name="Spatafora J."/>
            <person name="Crous P."/>
            <person name="Grigoriev I."/>
        </authorList>
    </citation>
    <scope>NUCLEOTIDE SEQUENCE</scope>
    <source>
        <strain evidence="2">CBS 101060</strain>
    </source>
</reference>
<organism evidence="2 3">
    <name type="scientific">Patellaria atrata CBS 101060</name>
    <dbReference type="NCBI Taxonomy" id="1346257"/>
    <lineage>
        <taxon>Eukaryota</taxon>
        <taxon>Fungi</taxon>
        <taxon>Dikarya</taxon>
        <taxon>Ascomycota</taxon>
        <taxon>Pezizomycotina</taxon>
        <taxon>Dothideomycetes</taxon>
        <taxon>Dothideomycetes incertae sedis</taxon>
        <taxon>Patellariales</taxon>
        <taxon>Patellariaceae</taxon>
        <taxon>Patellaria</taxon>
    </lineage>
</organism>
<sequence>MALLRNQNCEKNLAYQKYVLLSSQQEELRQKLSQGSVYSRRTSSIPDVHSPTRSPVGSPIRRHASISPPTSILPSYASPPAMIGTTHEEEDIKERLQDINQQIKATLTSLLNCESVRHDEQYRSWVQDRLMDTEMEIRKQRRHHRTSLDRTSIDGGIFSPDGFGFMR</sequence>
<dbReference type="EMBL" id="MU006111">
    <property type="protein sequence ID" value="KAF2835132.1"/>
    <property type="molecule type" value="Genomic_DNA"/>
</dbReference>
<evidence type="ECO:0000256" key="1">
    <source>
        <dbReference type="SAM" id="MobiDB-lite"/>
    </source>
</evidence>
<dbReference type="OrthoDB" id="4509729at2759"/>
<protein>
    <submittedName>
        <fullName evidence="2">Uncharacterized protein</fullName>
    </submittedName>
</protein>
<feature type="compositionally biased region" description="Polar residues" evidence="1">
    <location>
        <begin position="32"/>
        <end position="55"/>
    </location>
</feature>
<dbReference type="AlphaFoldDB" id="A0A9P4S4K9"/>